<feature type="region of interest" description="Disordered" evidence="1">
    <location>
        <begin position="32"/>
        <end position="61"/>
    </location>
</feature>
<keyword evidence="3" id="KW-1185">Reference proteome</keyword>
<name>A0ABC8W5L0_9POAL</name>
<reference evidence="2 3" key="2">
    <citation type="submission" date="2024-10" db="EMBL/GenBank/DDBJ databases">
        <authorList>
            <person name="Ryan C."/>
        </authorList>
    </citation>
    <scope>NUCLEOTIDE SEQUENCE [LARGE SCALE GENOMIC DNA]</scope>
</reference>
<gene>
    <name evidence="2" type="ORF">URODEC1_LOCUS10224</name>
</gene>
<proteinExistence type="predicted"/>
<protein>
    <submittedName>
        <fullName evidence="2">Uncharacterized protein</fullName>
    </submittedName>
</protein>
<dbReference type="EMBL" id="OZ075121">
    <property type="protein sequence ID" value="CAL4902910.1"/>
    <property type="molecule type" value="Genomic_DNA"/>
</dbReference>
<evidence type="ECO:0000256" key="1">
    <source>
        <dbReference type="SAM" id="MobiDB-lite"/>
    </source>
</evidence>
<dbReference type="AlphaFoldDB" id="A0ABC8W5L0"/>
<sequence length="106" mass="11173">MGRLRAGQSFPVREESPRKFLVPVRKKATTALASAGVRKKSKGSCSSDAAMPPPPSTVRPESAAAAVGDVTVEDTDALACGVCFLPLKPPIFQVRARTTFPCVCVE</sequence>
<accession>A0ABC8W5L0</accession>
<reference evidence="3" key="1">
    <citation type="submission" date="2024-06" db="EMBL/GenBank/DDBJ databases">
        <authorList>
            <person name="Ryan C."/>
        </authorList>
    </citation>
    <scope>NUCLEOTIDE SEQUENCE [LARGE SCALE GENOMIC DNA]</scope>
</reference>
<evidence type="ECO:0000313" key="3">
    <source>
        <dbReference type="Proteomes" id="UP001497457"/>
    </source>
</evidence>
<evidence type="ECO:0000313" key="2">
    <source>
        <dbReference type="EMBL" id="CAL4902910.1"/>
    </source>
</evidence>
<organism evidence="2 3">
    <name type="scientific">Urochloa decumbens</name>
    <dbReference type="NCBI Taxonomy" id="240449"/>
    <lineage>
        <taxon>Eukaryota</taxon>
        <taxon>Viridiplantae</taxon>
        <taxon>Streptophyta</taxon>
        <taxon>Embryophyta</taxon>
        <taxon>Tracheophyta</taxon>
        <taxon>Spermatophyta</taxon>
        <taxon>Magnoliopsida</taxon>
        <taxon>Liliopsida</taxon>
        <taxon>Poales</taxon>
        <taxon>Poaceae</taxon>
        <taxon>PACMAD clade</taxon>
        <taxon>Panicoideae</taxon>
        <taxon>Panicodae</taxon>
        <taxon>Paniceae</taxon>
        <taxon>Melinidinae</taxon>
        <taxon>Urochloa</taxon>
    </lineage>
</organism>
<dbReference type="Proteomes" id="UP001497457">
    <property type="component" value="Chromosome 11b"/>
</dbReference>